<comment type="similarity">
    <text evidence="1">Belongs to the sorting nexin family.</text>
</comment>
<feature type="region of interest" description="Disordered" evidence="5">
    <location>
        <begin position="1"/>
        <end position="27"/>
    </location>
</feature>
<dbReference type="InterPro" id="IPR051079">
    <property type="entry name" value="Sorting_Nexin_Autophagy"/>
</dbReference>
<dbReference type="Proteomes" id="UP000298061">
    <property type="component" value="Unassembled WGS sequence"/>
</dbReference>
<sequence>EREDETDPSSAYLPPHPGPSPIKRRAPGMGLLSALSYTLHGMMDADPETARRNGISKTKESISQLEDALHLSAQDLKYASSTIQADLDRFQRQKVADLREMAISMARTHRDWCQKNLEAWEEAKREIAKIPDHPNRMPPEEAQSPRAGPSTGPSAARRDSMATINGR</sequence>
<keyword evidence="2" id="KW-0813">Transport</keyword>
<evidence type="ECO:0000256" key="4">
    <source>
        <dbReference type="ARBA" id="ARBA00023121"/>
    </source>
</evidence>
<dbReference type="STRING" id="135208.A0A4Y9ZU03"/>
<evidence type="ECO:0000313" key="7">
    <source>
        <dbReference type="Proteomes" id="UP000298061"/>
    </source>
</evidence>
<evidence type="ECO:0000256" key="3">
    <source>
        <dbReference type="ARBA" id="ARBA00022927"/>
    </source>
</evidence>
<keyword evidence="4" id="KW-0446">Lipid-binding</keyword>
<dbReference type="GO" id="GO:0008289">
    <property type="term" value="F:lipid binding"/>
    <property type="evidence" value="ECO:0007669"/>
    <property type="project" value="UniProtKB-KW"/>
</dbReference>
<dbReference type="GO" id="GO:0015031">
    <property type="term" value="P:protein transport"/>
    <property type="evidence" value="ECO:0007669"/>
    <property type="project" value="UniProtKB-KW"/>
</dbReference>
<name>A0A4Y9ZU03_9AGAM</name>
<keyword evidence="3" id="KW-0653">Protein transport</keyword>
<protein>
    <submittedName>
        <fullName evidence="6">Uncharacterized protein</fullName>
    </submittedName>
</protein>
<reference evidence="6 7" key="1">
    <citation type="submission" date="2019-02" db="EMBL/GenBank/DDBJ databases">
        <title>Genome sequencing of the rare red list fungi Hericium alpestre (H. flagellum).</title>
        <authorList>
            <person name="Buettner E."/>
            <person name="Kellner H."/>
        </authorList>
    </citation>
    <scope>NUCLEOTIDE SEQUENCE [LARGE SCALE GENOMIC DNA]</scope>
    <source>
        <strain evidence="6 7">DSM 108284</strain>
    </source>
</reference>
<keyword evidence="7" id="KW-1185">Reference proteome</keyword>
<gene>
    <name evidence="6" type="ORF">EWM64_g5944</name>
</gene>
<dbReference type="EMBL" id="SFCI01000757">
    <property type="protein sequence ID" value="TFY78065.1"/>
    <property type="molecule type" value="Genomic_DNA"/>
</dbReference>
<dbReference type="AlphaFoldDB" id="A0A4Y9ZU03"/>
<evidence type="ECO:0000313" key="6">
    <source>
        <dbReference type="EMBL" id="TFY78065.1"/>
    </source>
</evidence>
<organism evidence="6 7">
    <name type="scientific">Hericium alpestre</name>
    <dbReference type="NCBI Taxonomy" id="135208"/>
    <lineage>
        <taxon>Eukaryota</taxon>
        <taxon>Fungi</taxon>
        <taxon>Dikarya</taxon>
        <taxon>Basidiomycota</taxon>
        <taxon>Agaricomycotina</taxon>
        <taxon>Agaricomycetes</taxon>
        <taxon>Russulales</taxon>
        <taxon>Hericiaceae</taxon>
        <taxon>Hericium</taxon>
    </lineage>
</organism>
<dbReference type="Gene3D" id="1.20.1270.60">
    <property type="entry name" value="Arfaptin homology (AH) domain/BAR domain"/>
    <property type="match status" value="1"/>
</dbReference>
<dbReference type="PANTHER" id="PTHR46979">
    <property type="entry name" value="SORTING NEXIN-41"/>
    <property type="match status" value="1"/>
</dbReference>
<dbReference type="InterPro" id="IPR027267">
    <property type="entry name" value="AH/BAR_dom_sf"/>
</dbReference>
<evidence type="ECO:0000256" key="5">
    <source>
        <dbReference type="SAM" id="MobiDB-lite"/>
    </source>
</evidence>
<dbReference type="OrthoDB" id="289314at2759"/>
<feature type="region of interest" description="Disordered" evidence="5">
    <location>
        <begin position="127"/>
        <end position="167"/>
    </location>
</feature>
<accession>A0A4Y9ZU03</accession>
<evidence type="ECO:0000256" key="2">
    <source>
        <dbReference type="ARBA" id="ARBA00022448"/>
    </source>
</evidence>
<feature type="non-terminal residue" evidence="6">
    <location>
        <position position="1"/>
    </location>
</feature>
<comment type="caution">
    <text evidence="6">The sequence shown here is derived from an EMBL/GenBank/DDBJ whole genome shotgun (WGS) entry which is preliminary data.</text>
</comment>
<feature type="compositionally biased region" description="Basic and acidic residues" evidence="5">
    <location>
        <begin position="127"/>
        <end position="139"/>
    </location>
</feature>
<evidence type="ECO:0000256" key="1">
    <source>
        <dbReference type="ARBA" id="ARBA00010883"/>
    </source>
</evidence>
<dbReference type="PANTHER" id="PTHR46979:SF2">
    <property type="entry name" value="SORTING NEXIN-41"/>
    <property type="match status" value="1"/>
</dbReference>
<proteinExistence type="inferred from homology"/>